<reference evidence="2 3" key="1">
    <citation type="submission" date="2016-10" db="EMBL/GenBank/DDBJ databases">
        <authorList>
            <person name="de Groot N.N."/>
        </authorList>
    </citation>
    <scope>NUCLEOTIDE SEQUENCE [LARGE SCALE GENOMIC DNA]</scope>
    <source>
        <strain evidence="2 3">MON 2.2</strain>
    </source>
</reference>
<proteinExistence type="predicted"/>
<dbReference type="RefSeq" id="WP_090594365.1">
    <property type="nucleotide sequence ID" value="NZ_LT629688.1"/>
</dbReference>
<organism evidence="2 3">
    <name type="scientific">Auraticoccus monumenti</name>
    <dbReference type="NCBI Taxonomy" id="675864"/>
    <lineage>
        <taxon>Bacteria</taxon>
        <taxon>Bacillati</taxon>
        <taxon>Actinomycetota</taxon>
        <taxon>Actinomycetes</taxon>
        <taxon>Propionibacteriales</taxon>
        <taxon>Propionibacteriaceae</taxon>
        <taxon>Auraticoccus</taxon>
    </lineage>
</organism>
<evidence type="ECO:0000313" key="2">
    <source>
        <dbReference type="EMBL" id="SDE19802.1"/>
    </source>
</evidence>
<dbReference type="AlphaFoldDB" id="A0A1G7AYL7"/>
<keyword evidence="3" id="KW-1185">Reference proteome</keyword>
<evidence type="ECO:0000313" key="3">
    <source>
        <dbReference type="Proteomes" id="UP000198546"/>
    </source>
</evidence>
<sequence>MEWLGVVEGVLVVLALAVLPLVLFALRRRWLARRGSMFECALRLSTRGTRAGTPGAGWALGVARYSGDRLEWFRVFSLAFRPRLEITRRGTTVLETRAPDDAEVSALYGNQRVVVLTDADGQQIELAMEGGSVTGFLSWLEAAPPETCYPV</sequence>
<dbReference type="InterPro" id="IPR019675">
    <property type="entry name" value="DUF2550"/>
</dbReference>
<dbReference type="OrthoDB" id="4793422at2"/>
<dbReference type="STRING" id="675864.SAMN04489747_2770"/>
<gene>
    <name evidence="2" type="ORF">SAMN04489747_2770</name>
</gene>
<keyword evidence="1" id="KW-1133">Transmembrane helix</keyword>
<dbReference type="Proteomes" id="UP000198546">
    <property type="component" value="Chromosome i"/>
</dbReference>
<accession>A0A1G7AYL7</accession>
<dbReference type="EMBL" id="LT629688">
    <property type="protein sequence ID" value="SDE19802.1"/>
    <property type="molecule type" value="Genomic_DNA"/>
</dbReference>
<keyword evidence="1" id="KW-0472">Membrane</keyword>
<evidence type="ECO:0000256" key="1">
    <source>
        <dbReference type="SAM" id="Phobius"/>
    </source>
</evidence>
<name>A0A1G7AYL7_9ACTN</name>
<feature type="transmembrane region" description="Helical" evidence="1">
    <location>
        <begin position="6"/>
        <end position="26"/>
    </location>
</feature>
<protein>
    <recommendedName>
        <fullName evidence="4">DUF2550 domain-containing protein</fullName>
    </recommendedName>
</protein>
<dbReference type="Pfam" id="PF10739">
    <property type="entry name" value="DUF2550"/>
    <property type="match status" value="1"/>
</dbReference>
<evidence type="ECO:0008006" key="4">
    <source>
        <dbReference type="Google" id="ProtNLM"/>
    </source>
</evidence>
<keyword evidence="1" id="KW-0812">Transmembrane</keyword>